<reference evidence="2 3" key="1">
    <citation type="submission" date="2017-04" db="EMBL/GenBank/DDBJ databases">
        <authorList>
            <person name="Afonso C.L."/>
            <person name="Miller P.J."/>
            <person name="Scott M.A."/>
            <person name="Spackman E."/>
            <person name="Goraichik I."/>
            <person name="Dimitrov K.M."/>
            <person name="Suarez D.L."/>
            <person name="Swayne D.E."/>
        </authorList>
    </citation>
    <scope>NUCLEOTIDE SEQUENCE [LARGE SCALE GENOMIC DNA]</scope>
    <source>
        <strain evidence="2">LMG 28154</strain>
    </source>
</reference>
<name>A0A238H9V8_9BURK</name>
<organism evidence="2 3">
    <name type="scientific">Burkholderia singularis</name>
    <dbReference type="NCBI Taxonomy" id="1503053"/>
    <lineage>
        <taxon>Bacteria</taxon>
        <taxon>Pseudomonadati</taxon>
        <taxon>Pseudomonadota</taxon>
        <taxon>Betaproteobacteria</taxon>
        <taxon>Burkholderiales</taxon>
        <taxon>Burkholderiaceae</taxon>
        <taxon>Burkholderia</taxon>
        <taxon>pseudomallei group</taxon>
    </lineage>
</organism>
<accession>A0A238H9V8</accession>
<dbReference type="AlphaFoldDB" id="A0A238H9V8"/>
<dbReference type="Proteomes" id="UP000198460">
    <property type="component" value="Unassembled WGS sequence"/>
</dbReference>
<evidence type="ECO:0000256" key="1">
    <source>
        <dbReference type="SAM" id="MobiDB-lite"/>
    </source>
</evidence>
<dbReference type="EMBL" id="FXAN01000091">
    <property type="protein sequence ID" value="SMG02139.1"/>
    <property type="molecule type" value="Genomic_DNA"/>
</dbReference>
<gene>
    <name evidence="2" type="ORF">BSIN_4905</name>
</gene>
<evidence type="ECO:0000313" key="2">
    <source>
        <dbReference type="EMBL" id="SMG02139.1"/>
    </source>
</evidence>
<evidence type="ECO:0000313" key="3">
    <source>
        <dbReference type="Proteomes" id="UP000198460"/>
    </source>
</evidence>
<feature type="region of interest" description="Disordered" evidence="1">
    <location>
        <begin position="1"/>
        <end position="38"/>
    </location>
</feature>
<sequence>MPKQCPGSYGTSGSGKRNANARGLQRRARTTALPVITA</sequence>
<protein>
    <submittedName>
        <fullName evidence="2">Uncharacterized protein</fullName>
    </submittedName>
</protein>
<proteinExistence type="predicted"/>